<feature type="compositionally biased region" description="Polar residues" evidence="1">
    <location>
        <begin position="673"/>
        <end position="683"/>
    </location>
</feature>
<comment type="caution">
    <text evidence="3">The sequence shown here is derived from an EMBL/GenBank/DDBJ whole genome shotgun (WGS) entry which is preliminary data.</text>
</comment>
<name>A0A9P5P0A1_GYMJU</name>
<feature type="region of interest" description="Disordered" evidence="1">
    <location>
        <begin position="669"/>
        <end position="701"/>
    </location>
</feature>
<organism evidence="3 4">
    <name type="scientific">Gymnopilus junonius</name>
    <name type="common">Spectacular rustgill mushroom</name>
    <name type="synonym">Gymnopilus spectabilis subsp. junonius</name>
    <dbReference type="NCBI Taxonomy" id="109634"/>
    <lineage>
        <taxon>Eukaryota</taxon>
        <taxon>Fungi</taxon>
        <taxon>Dikarya</taxon>
        <taxon>Basidiomycota</taxon>
        <taxon>Agaricomycotina</taxon>
        <taxon>Agaricomycetes</taxon>
        <taxon>Agaricomycetidae</taxon>
        <taxon>Agaricales</taxon>
        <taxon>Agaricineae</taxon>
        <taxon>Hymenogastraceae</taxon>
        <taxon>Gymnopilus</taxon>
    </lineage>
</organism>
<dbReference type="PANTHER" id="PTHR47369">
    <property type="entry name" value="BTB/POZ DOMAIN-CONTAINING PROTEIN"/>
    <property type="match status" value="1"/>
</dbReference>
<dbReference type="CDD" id="cd18186">
    <property type="entry name" value="BTB_POZ_ZBTB_KLHL-like"/>
    <property type="match status" value="1"/>
</dbReference>
<dbReference type="InterPro" id="IPR000210">
    <property type="entry name" value="BTB/POZ_dom"/>
</dbReference>
<dbReference type="Gene3D" id="3.30.710.10">
    <property type="entry name" value="Potassium Channel Kv1.1, Chain A"/>
    <property type="match status" value="1"/>
</dbReference>
<evidence type="ECO:0000313" key="4">
    <source>
        <dbReference type="Proteomes" id="UP000724874"/>
    </source>
</evidence>
<evidence type="ECO:0000256" key="1">
    <source>
        <dbReference type="SAM" id="MobiDB-lite"/>
    </source>
</evidence>
<proteinExistence type="predicted"/>
<dbReference type="PANTHER" id="PTHR47369:SF1">
    <property type="entry name" value="BTB_POZ DOMAIN-CONTAINING PROTEIN"/>
    <property type="match status" value="1"/>
</dbReference>
<dbReference type="OrthoDB" id="6359943at2759"/>
<dbReference type="InterPro" id="IPR011333">
    <property type="entry name" value="SKP1/BTB/POZ_sf"/>
</dbReference>
<evidence type="ECO:0000259" key="2">
    <source>
        <dbReference type="PROSITE" id="PS50097"/>
    </source>
</evidence>
<keyword evidence="4" id="KW-1185">Reference proteome</keyword>
<dbReference type="PROSITE" id="PS50097">
    <property type="entry name" value="BTB"/>
    <property type="match status" value="1"/>
</dbReference>
<dbReference type="EMBL" id="JADNYJ010000002">
    <property type="protein sequence ID" value="KAF8912903.1"/>
    <property type="molecule type" value="Genomic_DNA"/>
</dbReference>
<gene>
    <name evidence="3" type="ORF">CPB84DRAFT_1957315</name>
</gene>
<sequence>MHSPGPSASDIQSHLYSSFLQASTYDVALRVSGTWDAIYKLHRVVLIQSVSHALQSRNTFAQPVHLQGFFRSLFTGGFSESAVKLINLRNGTDEINLIFDDLNITRPAFEVCISRLYGGGPALHVHTNLIPTNSHPLTPPFAGVSLPDNIPPGAHPASPNFLLSLLATAIYLSIPAVASQALSLILKTIGPTTVVPYLDFACGKAITFDLETTICEPQAAVGLENVAIIIESDGLSSLHPHNRHSMNPAEGLKANLLSDSNSLDGSHPVSSSNVSFDGDSDEHPTGPVHHYGAVSDKIGEACTCWLARWANDMLQLETQRTIGLFPIQPDSRTRSKSLSEIGAASSTSHISFAFKPPVIWRRSGLNAEWAAAIISADTLFVQNERERYNFARSVVELRRQDGVVEDEEAIWKELFEHRIYYANMTFDDLMFISQDMSPTTKRLYILSSSLQASHWTQSVLRHIVTQRPNHVGLPSVAGASPSPLARDKELGIASTTIELLTGMATAERNNDLSISSTIYFPVFGDSSARIGDSPTLHTAHAQGYLSMEELFNLANGSARGSSTPSNHAGPHAMHATEDNYFGIKTARFCDKDCVESDPTGTVRWSPYPPYRFSVEFWDVDLLREKSRLHSQTIWYAGSLFNVYVQIVRKKEQPQLGIYLHRQSHVDPIPASSAPYSARTQITNDGGIAGSTGEHSSHLRQPSLPSMLSLTTVQSNPLPVHLPSRSSTPSTGIHSGPSSSPSPPSSPPSSHPASPTIPVTKLSPAPQQPYRDPRSSISAYFSISCANAIGTSQTRFSSSPDVFSVSQSWVGSPVLFGQRILLKLAVFSCQMTLIVMRKSVYEPPSCLGSCDAWVDDIAANSQEVVDCRYCRTRLGLTGSCLLLGNKSNIYAKSSLLMVILELIPTYYLHTEWCFIT</sequence>
<dbReference type="AlphaFoldDB" id="A0A9P5P0A1"/>
<feature type="compositionally biased region" description="Low complexity" evidence="1">
    <location>
        <begin position="725"/>
        <end position="738"/>
    </location>
</feature>
<accession>A0A9P5P0A1</accession>
<feature type="compositionally biased region" description="Pro residues" evidence="1">
    <location>
        <begin position="739"/>
        <end position="749"/>
    </location>
</feature>
<feature type="region of interest" description="Disordered" evidence="1">
    <location>
        <begin position="715"/>
        <end position="773"/>
    </location>
</feature>
<feature type="region of interest" description="Disordered" evidence="1">
    <location>
        <begin position="262"/>
        <end position="284"/>
    </location>
</feature>
<reference evidence="3" key="1">
    <citation type="submission" date="2020-11" db="EMBL/GenBank/DDBJ databases">
        <authorList>
            <consortium name="DOE Joint Genome Institute"/>
            <person name="Ahrendt S."/>
            <person name="Riley R."/>
            <person name="Andreopoulos W."/>
            <person name="LaButti K."/>
            <person name="Pangilinan J."/>
            <person name="Ruiz-duenas F.J."/>
            <person name="Barrasa J.M."/>
            <person name="Sanchez-Garcia M."/>
            <person name="Camarero S."/>
            <person name="Miyauchi S."/>
            <person name="Serrano A."/>
            <person name="Linde D."/>
            <person name="Babiker R."/>
            <person name="Drula E."/>
            <person name="Ayuso-Fernandez I."/>
            <person name="Pacheco R."/>
            <person name="Padilla G."/>
            <person name="Ferreira P."/>
            <person name="Barriuso J."/>
            <person name="Kellner H."/>
            <person name="Castanera R."/>
            <person name="Alfaro M."/>
            <person name="Ramirez L."/>
            <person name="Pisabarro A.G."/>
            <person name="Kuo A."/>
            <person name="Tritt A."/>
            <person name="Lipzen A."/>
            <person name="He G."/>
            <person name="Yan M."/>
            <person name="Ng V."/>
            <person name="Cullen D."/>
            <person name="Martin F."/>
            <person name="Rosso M.-N."/>
            <person name="Henrissat B."/>
            <person name="Hibbett D."/>
            <person name="Martinez A.T."/>
            <person name="Grigoriev I.V."/>
        </authorList>
    </citation>
    <scope>NUCLEOTIDE SEQUENCE</scope>
    <source>
        <strain evidence="3">AH 44721</strain>
    </source>
</reference>
<evidence type="ECO:0000313" key="3">
    <source>
        <dbReference type="EMBL" id="KAF8912903.1"/>
    </source>
</evidence>
<protein>
    <recommendedName>
        <fullName evidence="2">BTB domain-containing protein</fullName>
    </recommendedName>
</protein>
<dbReference type="Proteomes" id="UP000724874">
    <property type="component" value="Unassembled WGS sequence"/>
</dbReference>
<feature type="domain" description="BTB" evidence="2">
    <location>
        <begin position="25"/>
        <end position="125"/>
    </location>
</feature>